<evidence type="ECO:0000313" key="1">
    <source>
        <dbReference type="EMBL" id="KAG2591287.1"/>
    </source>
</evidence>
<dbReference type="PANTHER" id="PTHR33377:SF87">
    <property type="entry name" value="NB-ARC DOMAIN-CONTAINING PROTEIN"/>
    <property type="match status" value="1"/>
</dbReference>
<gene>
    <name evidence="1" type="ORF">PVAP13_5NG471100</name>
</gene>
<reference evidence="1" key="1">
    <citation type="submission" date="2020-05" db="EMBL/GenBank/DDBJ databases">
        <title>WGS assembly of Panicum virgatum.</title>
        <authorList>
            <person name="Lovell J.T."/>
            <person name="Jenkins J."/>
            <person name="Shu S."/>
            <person name="Juenger T.E."/>
            <person name="Schmutz J."/>
        </authorList>
    </citation>
    <scope>NUCLEOTIDE SEQUENCE</scope>
    <source>
        <strain evidence="1">AP13</strain>
    </source>
</reference>
<evidence type="ECO:0008006" key="3">
    <source>
        <dbReference type="Google" id="ProtNLM"/>
    </source>
</evidence>
<sequence>METVASAILGDLISRSVSFALDRCCNRWRKAGSIEDAPQQLRRVLLRLQAVVEEGDRRRVTNQAMLRQLQLMREGVYRGYYLLSAIKRQGVHEVSSLRDRSSFDLSLFNPAKRLCTVSARTTPATMSPEDTGRGREGEAKAKAELQEVLTGLERMASDMNELVVFLSCYPPVLREPYSGHLWLENRMFGREAEQEKIIRFLLGPEPAGAENPDVLPVIGRPRVGKSTLVEHVCLDERVRGYFSLIVFLSQGDIEDATLSPHLEDSGTIKYRDLDPAGKSLVVIELVGDVDEHTWWGRTLSALRGRRTTPVSKIIVTSRSEKIASFGTARALELKPLPREAYWYFFKTIAFGSADPEDQPELASVCMEMADLLNRCLIGANLLGGLLRANPCSQFWKRVLSVFRHYVRMHLLRFGEHLSDLLLMNSRPIYLWRLSKTDDTVLTANHTYQACSSQEHDLPKITLNELQVGSARPRGKFEVMCWRSPIPPYYSYLMSCEVKTSPSFLRVPPMNKQIQHRRQPRLNSV</sequence>
<dbReference type="InterPro" id="IPR027417">
    <property type="entry name" value="P-loop_NTPase"/>
</dbReference>
<comment type="caution">
    <text evidence="1">The sequence shown here is derived from an EMBL/GenBank/DDBJ whole genome shotgun (WGS) entry which is preliminary data.</text>
</comment>
<dbReference type="Gene3D" id="3.40.50.300">
    <property type="entry name" value="P-loop containing nucleotide triphosphate hydrolases"/>
    <property type="match status" value="1"/>
</dbReference>
<organism evidence="1 2">
    <name type="scientific">Panicum virgatum</name>
    <name type="common">Blackwell switchgrass</name>
    <dbReference type="NCBI Taxonomy" id="38727"/>
    <lineage>
        <taxon>Eukaryota</taxon>
        <taxon>Viridiplantae</taxon>
        <taxon>Streptophyta</taxon>
        <taxon>Embryophyta</taxon>
        <taxon>Tracheophyta</taxon>
        <taxon>Spermatophyta</taxon>
        <taxon>Magnoliopsida</taxon>
        <taxon>Liliopsida</taxon>
        <taxon>Poales</taxon>
        <taxon>Poaceae</taxon>
        <taxon>PACMAD clade</taxon>
        <taxon>Panicoideae</taxon>
        <taxon>Panicodae</taxon>
        <taxon>Paniceae</taxon>
        <taxon>Panicinae</taxon>
        <taxon>Panicum</taxon>
        <taxon>Panicum sect. Hiantes</taxon>
    </lineage>
</organism>
<dbReference type="EMBL" id="CM029046">
    <property type="protein sequence ID" value="KAG2591287.1"/>
    <property type="molecule type" value="Genomic_DNA"/>
</dbReference>
<protein>
    <recommendedName>
        <fullName evidence="3">NB-ARC domain-containing protein</fullName>
    </recommendedName>
</protein>
<dbReference type="Proteomes" id="UP000823388">
    <property type="component" value="Chromosome 5N"/>
</dbReference>
<dbReference type="PANTHER" id="PTHR33377">
    <property type="entry name" value="OS10G0134700 PROTEIN-RELATED"/>
    <property type="match status" value="1"/>
</dbReference>
<evidence type="ECO:0000313" key="2">
    <source>
        <dbReference type="Proteomes" id="UP000823388"/>
    </source>
</evidence>
<dbReference type="SUPFAM" id="SSF52540">
    <property type="entry name" value="P-loop containing nucleoside triphosphate hydrolases"/>
    <property type="match status" value="1"/>
</dbReference>
<dbReference type="AlphaFoldDB" id="A0A8T0RZD4"/>
<keyword evidence="2" id="KW-1185">Reference proteome</keyword>
<name>A0A8T0RZD4_PANVG</name>
<accession>A0A8T0RZD4</accession>
<proteinExistence type="predicted"/>
<dbReference type="OrthoDB" id="600394at2759"/>